<organism evidence="1 2">
    <name type="scientific">Hibiscus sabdariffa</name>
    <name type="common">roselle</name>
    <dbReference type="NCBI Taxonomy" id="183260"/>
    <lineage>
        <taxon>Eukaryota</taxon>
        <taxon>Viridiplantae</taxon>
        <taxon>Streptophyta</taxon>
        <taxon>Embryophyta</taxon>
        <taxon>Tracheophyta</taxon>
        <taxon>Spermatophyta</taxon>
        <taxon>Magnoliopsida</taxon>
        <taxon>eudicotyledons</taxon>
        <taxon>Gunneridae</taxon>
        <taxon>Pentapetalae</taxon>
        <taxon>rosids</taxon>
        <taxon>malvids</taxon>
        <taxon>Malvales</taxon>
        <taxon>Malvaceae</taxon>
        <taxon>Malvoideae</taxon>
        <taxon>Hibiscus</taxon>
    </lineage>
</organism>
<dbReference type="InterPro" id="IPR000504">
    <property type="entry name" value="RRM_dom"/>
</dbReference>
<name>A0ABR1Z610_9ROSI</name>
<proteinExistence type="predicted"/>
<dbReference type="CDD" id="cd00590">
    <property type="entry name" value="RRM_SF"/>
    <property type="match status" value="1"/>
</dbReference>
<dbReference type="PROSITE" id="PS50102">
    <property type="entry name" value="RRM"/>
    <property type="match status" value="1"/>
</dbReference>
<dbReference type="SUPFAM" id="SSF54928">
    <property type="entry name" value="RNA-binding domain, RBD"/>
    <property type="match status" value="1"/>
</dbReference>
<dbReference type="SMART" id="SM00360">
    <property type="entry name" value="RRM"/>
    <property type="match status" value="1"/>
</dbReference>
<reference evidence="1 2" key="1">
    <citation type="journal article" date="2024" name="G3 (Bethesda)">
        <title>Genome assembly of Hibiscus sabdariffa L. provides insights into metabolisms of medicinal natural products.</title>
        <authorList>
            <person name="Kim T."/>
        </authorList>
    </citation>
    <scope>NUCLEOTIDE SEQUENCE [LARGE SCALE GENOMIC DNA]</scope>
    <source>
        <strain evidence="1">TK-2024</strain>
        <tissue evidence="1">Old leaves</tissue>
    </source>
</reference>
<comment type="caution">
    <text evidence="1">The sequence shown here is derived from an EMBL/GenBank/DDBJ whole genome shotgun (WGS) entry which is preliminary data.</text>
</comment>
<dbReference type="Pfam" id="PF00076">
    <property type="entry name" value="RRM_1"/>
    <property type="match status" value="1"/>
</dbReference>
<sequence length="135" mass="15677">MLKQKVFDQFSNNSNVDQGAGVDFAENRSKKGGFQAQVRRKFRSGTSVFINYVSKRIHTSTLKEAFAEYENVIDVYIAYHSPKRRGMRRTFAFVRFANFWEALNVVDLANNRRMDGFSMKVQEVFNRPSFGNVRS</sequence>
<dbReference type="Proteomes" id="UP001472677">
    <property type="component" value="Unassembled WGS sequence"/>
</dbReference>
<dbReference type="InterPro" id="IPR035979">
    <property type="entry name" value="RBD_domain_sf"/>
</dbReference>
<keyword evidence="2" id="KW-1185">Reference proteome</keyword>
<evidence type="ECO:0000313" key="1">
    <source>
        <dbReference type="EMBL" id="KAK8474271.1"/>
    </source>
</evidence>
<dbReference type="Gene3D" id="3.30.70.330">
    <property type="match status" value="1"/>
</dbReference>
<protein>
    <submittedName>
        <fullName evidence="1">Uncharacterized protein</fullName>
    </submittedName>
</protein>
<evidence type="ECO:0000313" key="2">
    <source>
        <dbReference type="Proteomes" id="UP001472677"/>
    </source>
</evidence>
<dbReference type="InterPro" id="IPR012677">
    <property type="entry name" value="Nucleotide-bd_a/b_plait_sf"/>
</dbReference>
<gene>
    <name evidence="1" type="ORF">V6N12_041639</name>
</gene>
<dbReference type="EMBL" id="JBBPBM010002858">
    <property type="protein sequence ID" value="KAK8474271.1"/>
    <property type="molecule type" value="Genomic_DNA"/>
</dbReference>
<accession>A0ABR1Z610</accession>